<protein>
    <submittedName>
        <fullName evidence="2">Uncharacterized protein</fullName>
    </submittedName>
</protein>
<proteinExistence type="predicted"/>
<evidence type="ECO:0000256" key="1">
    <source>
        <dbReference type="SAM" id="MobiDB-lite"/>
    </source>
</evidence>
<dbReference type="EMBL" id="CP073041">
    <property type="protein sequence ID" value="UXE58396.1"/>
    <property type="molecule type" value="Genomic_DNA"/>
</dbReference>
<reference evidence="2" key="1">
    <citation type="submission" date="2021-04" db="EMBL/GenBank/DDBJ databases">
        <title>Genome sequence of Woronichinia naegeliana from Washington state freshwater lake bloom.</title>
        <authorList>
            <person name="Dreher T.W."/>
        </authorList>
    </citation>
    <scope>NUCLEOTIDE SEQUENCE</scope>
    <source>
        <strain evidence="2">WA131</strain>
    </source>
</reference>
<gene>
    <name evidence="2" type="ORF">KA717_20155</name>
</gene>
<name>A0A977KRQ9_9CYAN</name>
<accession>A0A977KRQ9</accession>
<organism evidence="2">
    <name type="scientific">Woronichinia naegeliana WA131</name>
    <dbReference type="NCBI Taxonomy" id="2824559"/>
    <lineage>
        <taxon>Bacteria</taxon>
        <taxon>Bacillati</taxon>
        <taxon>Cyanobacteriota</taxon>
        <taxon>Cyanophyceae</taxon>
        <taxon>Synechococcales</taxon>
        <taxon>Coelosphaeriaceae</taxon>
        <taxon>Woronichinia</taxon>
    </lineage>
</organism>
<feature type="region of interest" description="Disordered" evidence="1">
    <location>
        <begin position="232"/>
        <end position="259"/>
    </location>
</feature>
<evidence type="ECO:0000313" key="2">
    <source>
        <dbReference type="EMBL" id="UXE58396.1"/>
    </source>
</evidence>
<dbReference type="Proteomes" id="UP001065613">
    <property type="component" value="Chromosome"/>
</dbReference>
<dbReference type="KEGG" id="wna:KA717_20155"/>
<dbReference type="AlphaFoldDB" id="A0A977KRQ9"/>
<sequence>MPNYQPPVSQLLTYCNCGEHKDWANYREEFSLTIDHIPALIAMAVDLELLSADSSLEVWAPVHAWRALYQFGPAAIAALEPLLTLPGLVPDDDWILIEIPKVIGNMGELIIPVLEQEWDNAVKDEDQRIFVVECFKELGEHYPHCQAQINTIAARHLENYRHDTDAVNGFLIALLCDFGGREALPLIERVFFEDKLNTFIANWEDVQISFEINDPDPSQATIKDIIHLAGQSRPKAKGFGDTHAQSSPTSKSAKRKGKG</sequence>